<dbReference type="STRING" id="104259.A0A0F7VHQ8"/>
<feature type="transmembrane region" description="Helical" evidence="5">
    <location>
        <begin position="31"/>
        <end position="51"/>
    </location>
</feature>
<organism evidence="6 7">
    <name type="scientific">Penicillium brasilianum</name>
    <dbReference type="NCBI Taxonomy" id="104259"/>
    <lineage>
        <taxon>Eukaryota</taxon>
        <taxon>Fungi</taxon>
        <taxon>Dikarya</taxon>
        <taxon>Ascomycota</taxon>
        <taxon>Pezizomycotina</taxon>
        <taxon>Eurotiomycetes</taxon>
        <taxon>Eurotiomycetidae</taxon>
        <taxon>Eurotiales</taxon>
        <taxon>Aspergillaceae</taxon>
        <taxon>Penicillium</taxon>
    </lineage>
</organism>
<feature type="transmembrane region" description="Helical" evidence="5">
    <location>
        <begin position="89"/>
        <end position="109"/>
    </location>
</feature>
<dbReference type="AlphaFoldDB" id="A0A0F7VHQ8"/>
<dbReference type="GO" id="GO:0000324">
    <property type="term" value="C:fungal-type vacuole"/>
    <property type="evidence" value="ECO:0007669"/>
    <property type="project" value="TreeGrafter"/>
</dbReference>
<keyword evidence="2 5" id="KW-0812">Transmembrane</keyword>
<dbReference type="InterPro" id="IPR007568">
    <property type="entry name" value="RTA1"/>
</dbReference>
<evidence type="ECO:0000313" key="6">
    <source>
        <dbReference type="EMBL" id="CEO59680.1"/>
    </source>
</evidence>
<evidence type="ECO:0000256" key="5">
    <source>
        <dbReference type="SAM" id="Phobius"/>
    </source>
</evidence>
<keyword evidence="7" id="KW-1185">Reference proteome</keyword>
<keyword evidence="3 5" id="KW-1133">Transmembrane helix</keyword>
<feature type="transmembrane region" description="Helical" evidence="5">
    <location>
        <begin position="260"/>
        <end position="282"/>
    </location>
</feature>
<protein>
    <recommendedName>
        <fullName evidence="8">RTA1 domain protein</fullName>
    </recommendedName>
</protein>
<accession>A0A0F7VHQ8</accession>
<keyword evidence="4 5" id="KW-0472">Membrane</keyword>
<feature type="transmembrane region" description="Helical" evidence="5">
    <location>
        <begin position="130"/>
        <end position="152"/>
    </location>
</feature>
<evidence type="ECO:0000256" key="3">
    <source>
        <dbReference type="ARBA" id="ARBA00022989"/>
    </source>
</evidence>
<proteinExistence type="predicted"/>
<dbReference type="PANTHER" id="PTHR31465:SF8">
    <property type="entry name" value="DOMAIN PROTEIN, PUTATIVE (AFU_ORTHOLOGUE AFUA_6G14140)-RELATED"/>
    <property type="match status" value="1"/>
</dbReference>
<evidence type="ECO:0008006" key="8">
    <source>
        <dbReference type="Google" id="ProtNLM"/>
    </source>
</evidence>
<dbReference type="Pfam" id="PF04479">
    <property type="entry name" value="RTA1"/>
    <property type="match status" value="1"/>
</dbReference>
<evidence type="ECO:0000256" key="4">
    <source>
        <dbReference type="ARBA" id="ARBA00023136"/>
    </source>
</evidence>
<evidence type="ECO:0000256" key="1">
    <source>
        <dbReference type="ARBA" id="ARBA00004141"/>
    </source>
</evidence>
<dbReference type="GO" id="GO:0005886">
    <property type="term" value="C:plasma membrane"/>
    <property type="evidence" value="ECO:0007669"/>
    <property type="project" value="TreeGrafter"/>
</dbReference>
<feature type="transmembrane region" description="Helical" evidence="5">
    <location>
        <begin position="167"/>
        <end position="191"/>
    </location>
</feature>
<sequence length="293" mass="31884">MPSYADCSAVSPQCPVEATTYGYYPNFGGNVFFTAYFGLLAIFQLGFGVYFRTWTFMVALGAGAIMEMAGYVGRVLMNANPWNESAFKLQIVCLVLAPTFVAAGVYLTLKHIVLNLGPEHSKLKPRLFTWIFISCDVGSLILQAAGGGVAAAAGKYNQKLLKAGDDIIIAGIAFQVVTMAVCGLLGLHFFWNVFRKGNGLVGEKSVDDPTPAISPRRMRLVIIAEVFAYFTVLIRCIYRIPEMAGGWGSPLMQKENEFLVLDGMMIALACTAFTLVHPGLFIPSMRTGRKNST</sequence>
<dbReference type="EMBL" id="CDHK01000004">
    <property type="protein sequence ID" value="CEO59680.1"/>
    <property type="molecule type" value="Genomic_DNA"/>
</dbReference>
<reference evidence="7" key="1">
    <citation type="journal article" date="2015" name="Genome Announc.">
        <title>Draft genome sequence of the fungus Penicillium brasilianum MG11.</title>
        <authorList>
            <person name="Horn F."/>
            <person name="Linde J."/>
            <person name="Mattern D.J."/>
            <person name="Walther G."/>
            <person name="Guthke R."/>
            <person name="Brakhage A.A."/>
            <person name="Valiante V."/>
        </authorList>
    </citation>
    <scope>NUCLEOTIDE SEQUENCE [LARGE SCALE GENOMIC DNA]</scope>
    <source>
        <strain evidence="7">MG11</strain>
    </source>
</reference>
<evidence type="ECO:0000256" key="2">
    <source>
        <dbReference type="ARBA" id="ARBA00022692"/>
    </source>
</evidence>
<evidence type="ECO:0000313" key="7">
    <source>
        <dbReference type="Proteomes" id="UP000042958"/>
    </source>
</evidence>
<gene>
    <name evidence="6" type="ORF">PMG11_04348</name>
</gene>
<name>A0A0F7VHQ8_PENBI</name>
<dbReference type="Proteomes" id="UP000042958">
    <property type="component" value="Unassembled WGS sequence"/>
</dbReference>
<comment type="subcellular location">
    <subcellularLocation>
        <location evidence="1">Membrane</location>
        <topology evidence="1">Multi-pass membrane protein</topology>
    </subcellularLocation>
</comment>
<feature type="transmembrane region" description="Helical" evidence="5">
    <location>
        <begin position="220"/>
        <end position="240"/>
    </location>
</feature>
<dbReference type="PANTHER" id="PTHR31465">
    <property type="entry name" value="PROTEIN RTA1-RELATED"/>
    <property type="match status" value="1"/>
</dbReference>
<dbReference type="OrthoDB" id="4521223at2759"/>
<feature type="transmembrane region" description="Helical" evidence="5">
    <location>
        <begin position="58"/>
        <end position="77"/>
    </location>
</feature>